<organism evidence="2 3">
    <name type="scientific">Asterophora parasitica</name>
    <dbReference type="NCBI Taxonomy" id="117018"/>
    <lineage>
        <taxon>Eukaryota</taxon>
        <taxon>Fungi</taxon>
        <taxon>Dikarya</taxon>
        <taxon>Basidiomycota</taxon>
        <taxon>Agaricomycotina</taxon>
        <taxon>Agaricomycetes</taxon>
        <taxon>Agaricomycetidae</taxon>
        <taxon>Agaricales</taxon>
        <taxon>Tricholomatineae</taxon>
        <taxon>Lyophyllaceae</taxon>
        <taxon>Asterophora</taxon>
    </lineage>
</organism>
<name>A0A9P7G9T3_9AGAR</name>
<reference evidence="2" key="1">
    <citation type="submission" date="2020-07" db="EMBL/GenBank/DDBJ databases">
        <authorList>
            <person name="Nieuwenhuis M."/>
            <person name="Van De Peppel L.J.J."/>
        </authorList>
    </citation>
    <scope>NUCLEOTIDE SEQUENCE</scope>
    <source>
        <strain evidence="2">AP01</strain>
        <tissue evidence="2">Mycelium</tissue>
    </source>
</reference>
<gene>
    <name evidence="2" type="ORF">DXG03_001249</name>
</gene>
<feature type="compositionally biased region" description="Pro residues" evidence="1">
    <location>
        <begin position="318"/>
        <end position="329"/>
    </location>
</feature>
<evidence type="ECO:0000313" key="3">
    <source>
        <dbReference type="Proteomes" id="UP000775547"/>
    </source>
</evidence>
<proteinExistence type="predicted"/>
<sequence length="397" mass="44125">MAINPSSTGIYIQFDSSKVVLPPIFGGPVPHTTAPDASAPLAGPSTHGTKRKRDTNTPSTIRFNNFEKALQRATHNELNHAAKGESEGVITKDRLKSFTSRDELMKGLGDSFRESQNINLAATYRAHDPGVSHKQRIQSITHDIWAVTGYRFTVKDHPRMKDGHKTRLWCSQDEAHKNRPSKSSQTPRISTDGVILAKARYPCRSGLLISSRDDGRPGICIVVVRIHHHSAHEAYYDHTLPPEMTQSIWEKVHVKSDVPPQLPPPPPPPALPPVQEPSSHTEVAEGASEDESDESFGEDGEVPLQENERESHDANLSPVPPKPGAPSPPTSEVYQQRMRRHIANLRDFCDGLEYQLPFNDSRLLEALESEGAQFLKFVHHCLQMEGRLKASQEEDAT</sequence>
<dbReference type="EMBL" id="JABCKV010000123">
    <property type="protein sequence ID" value="KAG5643282.1"/>
    <property type="molecule type" value="Genomic_DNA"/>
</dbReference>
<feature type="region of interest" description="Disordered" evidence="1">
    <location>
        <begin position="256"/>
        <end position="332"/>
    </location>
</feature>
<dbReference type="Proteomes" id="UP000775547">
    <property type="component" value="Unassembled WGS sequence"/>
</dbReference>
<feature type="compositionally biased region" description="Acidic residues" evidence="1">
    <location>
        <begin position="287"/>
        <end position="301"/>
    </location>
</feature>
<feature type="region of interest" description="Disordered" evidence="1">
    <location>
        <begin position="31"/>
        <end position="59"/>
    </location>
</feature>
<reference evidence="2" key="2">
    <citation type="submission" date="2021-10" db="EMBL/GenBank/DDBJ databases">
        <title>Phylogenomics reveals ancestral predisposition of the termite-cultivated fungus Termitomyces towards a domesticated lifestyle.</title>
        <authorList>
            <person name="Auxier B."/>
            <person name="Grum-Grzhimaylo A."/>
            <person name="Cardenas M.E."/>
            <person name="Lodge J.D."/>
            <person name="Laessoe T."/>
            <person name="Pedersen O."/>
            <person name="Smith M.E."/>
            <person name="Kuyper T.W."/>
            <person name="Franco-Molano E.A."/>
            <person name="Baroni T.J."/>
            <person name="Aanen D.K."/>
        </authorList>
    </citation>
    <scope>NUCLEOTIDE SEQUENCE</scope>
    <source>
        <strain evidence="2">AP01</strain>
        <tissue evidence="2">Mycelium</tissue>
    </source>
</reference>
<dbReference type="OrthoDB" id="3205748at2759"/>
<protein>
    <submittedName>
        <fullName evidence="2">Uncharacterized protein</fullName>
    </submittedName>
</protein>
<comment type="caution">
    <text evidence="2">The sequence shown here is derived from an EMBL/GenBank/DDBJ whole genome shotgun (WGS) entry which is preliminary data.</text>
</comment>
<evidence type="ECO:0000313" key="2">
    <source>
        <dbReference type="EMBL" id="KAG5643282.1"/>
    </source>
</evidence>
<keyword evidence="3" id="KW-1185">Reference proteome</keyword>
<feature type="compositionally biased region" description="Pro residues" evidence="1">
    <location>
        <begin position="260"/>
        <end position="275"/>
    </location>
</feature>
<accession>A0A9P7G9T3</accession>
<feature type="region of interest" description="Disordered" evidence="1">
    <location>
        <begin position="172"/>
        <end position="191"/>
    </location>
</feature>
<dbReference type="AlphaFoldDB" id="A0A9P7G9T3"/>
<evidence type="ECO:0000256" key="1">
    <source>
        <dbReference type="SAM" id="MobiDB-lite"/>
    </source>
</evidence>